<evidence type="ECO:0000313" key="4">
    <source>
        <dbReference type="Proteomes" id="UP001152795"/>
    </source>
</evidence>
<keyword evidence="1" id="KW-0539">Nucleus</keyword>
<dbReference type="GO" id="GO:0030515">
    <property type="term" value="F:snoRNA binding"/>
    <property type="evidence" value="ECO:0007669"/>
    <property type="project" value="TreeGrafter"/>
</dbReference>
<proteinExistence type="inferred from homology"/>
<keyword evidence="4" id="KW-1185">Reference proteome</keyword>
<keyword evidence="1" id="KW-0690">Ribosome biogenesis</keyword>
<sequence length="154" mass="17773">NSRKRYADLSGIVFDINTHSGKELHQFKLCGIELILSVLGNDNLVNKIENVSEEKDDGAENFYLSLLEESLKYITHISRSLESSVQETTVKYLRVFLHKVYHIVEKLCDLLPRPAFVSIVSQLVKSKNTIIRRKSMDLFNKRMSKNPRQCSTEE</sequence>
<keyword evidence="1" id="KW-0687">Ribonucleoprotein</keyword>
<dbReference type="GO" id="GO:0000462">
    <property type="term" value="P:maturation of SSU-rRNA from tricistronic rRNA transcript (SSU-rRNA, 5.8S rRNA, LSU-rRNA)"/>
    <property type="evidence" value="ECO:0007669"/>
    <property type="project" value="TreeGrafter"/>
</dbReference>
<gene>
    <name evidence="3" type="ORF">PACLA_8A089333</name>
</gene>
<dbReference type="EMBL" id="CACRXK020026849">
    <property type="protein sequence ID" value="CAB4040483.1"/>
    <property type="molecule type" value="Genomic_DNA"/>
</dbReference>
<dbReference type="GO" id="GO:0030686">
    <property type="term" value="C:90S preribosome"/>
    <property type="evidence" value="ECO:0007669"/>
    <property type="project" value="TreeGrafter"/>
</dbReference>
<feature type="non-terminal residue" evidence="3">
    <location>
        <position position="154"/>
    </location>
</feature>
<name>A0A6S7LQ85_PARCT</name>
<dbReference type="InterPro" id="IPR040191">
    <property type="entry name" value="UTP10"/>
</dbReference>
<dbReference type="InterPro" id="IPR056473">
    <property type="entry name" value="HEAT_Utp10/HEAT1"/>
</dbReference>
<dbReference type="GO" id="GO:0032040">
    <property type="term" value="C:small-subunit processome"/>
    <property type="evidence" value="ECO:0007669"/>
    <property type="project" value="TreeGrafter"/>
</dbReference>
<comment type="similarity">
    <text evidence="1">Belongs to the HEATR1/UTP10 family.</text>
</comment>
<comment type="function">
    <text evidence="1">Involved in nucleolar processing of pre-18S ribosomal RNA.</text>
</comment>
<reference evidence="3" key="1">
    <citation type="submission" date="2020-04" db="EMBL/GenBank/DDBJ databases">
        <authorList>
            <person name="Alioto T."/>
            <person name="Alioto T."/>
            <person name="Gomez Garrido J."/>
        </authorList>
    </citation>
    <scope>NUCLEOTIDE SEQUENCE</scope>
    <source>
        <strain evidence="3">A484AB</strain>
    </source>
</reference>
<dbReference type="AlphaFoldDB" id="A0A6S7LQ85"/>
<dbReference type="GO" id="GO:0045943">
    <property type="term" value="P:positive regulation of transcription by RNA polymerase I"/>
    <property type="evidence" value="ECO:0007669"/>
    <property type="project" value="TreeGrafter"/>
</dbReference>
<feature type="domain" description="Utp10/HEAT1 HEAT-repeats" evidence="2">
    <location>
        <begin position="22"/>
        <end position="107"/>
    </location>
</feature>
<dbReference type="Pfam" id="PF23243">
    <property type="entry name" value="HEAT_HEATR1"/>
    <property type="match status" value="1"/>
</dbReference>
<feature type="non-terminal residue" evidence="3">
    <location>
        <position position="1"/>
    </location>
</feature>
<evidence type="ECO:0000256" key="1">
    <source>
        <dbReference type="RuleBase" id="RU367065"/>
    </source>
</evidence>
<organism evidence="3 4">
    <name type="scientific">Paramuricea clavata</name>
    <name type="common">Red gorgonian</name>
    <name type="synonym">Violescent sea-whip</name>
    <dbReference type="NCBI Taxonomy" id="317549"/>
    <lineage>
        <taxon>Eukaryota</taxon>
        <taxon>Metazoa</taxon>
        <taxon>Cnidaria</taxon>
        <taxon>Anthozoa</taxon>
        <taxon>Octocorallia</taxon>
        <taxon>Malacalcyonacea</taxon>
        <taxon>Plexauridae</taxon>
        <taxon>Paramuricea</taxon>
    </lineage>
</organism>
<keyword evidence="1" id="KW-0698">rRNA processing</keyword>
<protein>
    <recommendedName>
        <fullName evidence="1">HEAT repeat-containing protein 1</fullName>
    </recommendedName>
</protein>
<accession>A0A6S7LQ85</accession>
<evidence type="ECO:0000259" key="2">
    <source>
        <dbReference type="Pfam" id="PF23243"/>
    </source>
</evidence>
<dbReference type="GO" id="GO:0034455">
    <property type="term" value="C:t-UTP complex"/>
    <property type="evidence" value="ECO:0007669"/>
    <property type="project" value="TreeGrafter"/>
</dbReference>
<dbReference type="PANTHER" id="PTHR13457:SF1">
    <property type="entry name" value="HEAT REPEAT-CONTAINING PROTEIN 1"/>
    <property type="match status" value="1"/>
</dbReference>
<dbReference type="PANTHER" id="PTHR13457">
    <property type="entry name" value="BAP28"/>
    <property type="match status" value="1"/>
</dbReference>
<comment type="subcellular location">
    <subcellularLocation>
        <location evidence="1">Nucleus</location>
        <location evidence="1">Nucleolus</location>
    </subcellularLocation>
</comment>
<comment type="caution">
    <text evidence="3">The sequence shown here is derived from an EMBL/GenBank/DDBJ whole genome shotgun (WGS) entry which is preliminary data.</text>
</comment>
<dbReference type="Proteomes" id="UP001152795">
    <property type="component" value="Unassembled WGS sequence"/>
</dbReference>
<evidence type="ECO:0000313" key="3">
    <source>
        <dbReference type="EMBL" id="CAB4040483.1"/>
    </source>
</evidence>